<gene>
    <name evidence="2" type="ORF">YYE_03748</name>
</gene>
<evidence type="ECO:0000313" key="3">
    <source>
        <dbReference type="Proteomes" id="UP000030681"/>
    </source>
</evidence>
<evidence type="ECO:0008006" key="4">
    <source>
        <dbReference type="Google" id="ProtNLM"/>
    </source>
</evidence>
<protein>
    <recommendedName>
        <fullName evidence="4">Rhoptry neck protein 12</fullName>
    </recommendedName>
</protein>
<keyword evidence="1" id="KW-0812">Transmembrane</keyword>
<dbReference type="Proteomes" id="UP000030681">
    <property type="component" value="Unassembled WGS sequence"/>
</dbReference>
<name>A0A081IBV2_PLAVN</name>
<keyword evidence="1" id="KW-1133">Transmembrane helix</keyword>
<dbReference type="AlphaFoldDB" id="A0A081IBV2"/>
<evidence type="ECO:0000313" key="2">
    <source>
        <dbReference type="EMBL" id="KEG01160.1"/>
    </source>
</evidence>
<dbReference type="EMBL" id="KL446952">
    <property type="protein sequence ID" value="KEG01160.1"/>
    <property type="molecule type" value="Genomic_DNA"/>
</dbReference>
<organism evidence="2 3">
    <name type="scientific">Plasmodium vinckei vinckei</name>
    <dbReference type="NCBI Taxonomy" id="54757"/>
    <lineage>
        <taxon>Eukaryota</taxon>
        <taxon>Sar</taxon>
        <taxon>Alveolata</taxon>
        <taxon>Apicomplexa</taxon>
        <taxon>Aconoidasida</taxon>
        <taxon>Haemosporida</taxon>
        <taxon>Plasmodiidae</taxon>
        <taxon>Plasmodium</taxon>
        <taxon>Plasmodium (Vinckeia)</taxon>
    </lineage>
</organism>
<reference evidence="2 3" key="1">
    <citation type="submission" date="2013-02" db="EMBL/GenBank/DDBJ databases">
        <title>The Genome Sequence of Plasmodium vinckei vinckei.</title>
        <authorList>
            <consortium name="The Broad Institute Genome Sequencing Platform"/>
            <consortium name="The Broad Institute Genome Sequencing Center for Infectious Disease"/>
            <person name="Neafsey D."/>
            <person name="Cheeseman I."/>
            <person name="Volkman S."/>
            <person name="Adams J."/>
            <person name="Walker B."/>
            <person name="Young S.K."/>
            <person name="Zeng Q."/>
            <person name="Gargeya S."/>
            <person name="Fitzgerald M."/>
            <person name="Haas B."/>
            <person name="Abouelleil A."/>
            <person name="Alvarado L."/>
            <person name="Arachchi H.M."/>
            <person name="Berlin A.M."/>
            <person name="Chapman S.B."/>
            <person name="Dewar J."/>
            <person name="Goldberg J."/>
            <person name="Griggs A."/>
            <person name="Gujja S."/>
            <person name="Hansen M."/>
            <person name="Howarth C."/>
            <person name="Imamovic A."/>
            <person name="Larimer J."/>
            <person name="McCowan C."/>
            <person name="Murphy C."/>
            <person name="Neiman D."/>
            <person name="Pearson M."/>
            <person name="Priest M."/>
            <person name="Roberts A."/>
            <person name="Saif S."/>
            <person name="Shea T."/>
            <person name="Sisk P."/>
            <person name="Sykes S."/>
            <person name="Wortman J."/>
            <person name="Nusbaum C."/>
            <person name="Birren B."/>
        </authorList>
    </citation>
    <scope>NUCLEOTIDE SEQUENCE [LARGE SCALE GENOMIC DNA]</scope>
    <source>
        <strain evidence="3">vinckei</strain>
    </source>
</reference>
<keyword evidence="1" id="KW-0472">Membrane</keyword>
<dbReference type="KEGG" id="pvv:PVVCY_0500180"/>
<proteinExistence type="predicted"/>
<sequence length="256" mass="29588">MAKINRYSFLVLVYIFVVYKYVESLRMHKTFNNTVKEHATKNFNGVNYNLKEKTCNNGDDKCKNELENKNIYNEKSTINENKVPYLKNGNNENEILNNILISESVLDSSKEVCEFIVMKNNYFKNFCAMTHLYKDILKLKNTSSKLYDDVTNVSYENEEVSESKVLKNDGDKKIVIENDAHHPKISILYMFEKLCVGGIPLACANILKVDNALDINQYDNQINDIELNDINNIENDLIGSEYSKNKFVENVSDLTE</sequence>
<evidence type="ECO:0000256" key="1">
    <source>
        <dbReference type="SAM" id="Phobius"/>
    </source>
</evidence>
<dbReference type="RefSeq" id="XP_008625615.2">
    <property type="nucleotide sequence ID" value="XM_008627393.2"/>
</dbReference>
<feature type="transmembrane region" description="Helical" evidence="1">
    <location>
        <begin position="6"/>
        <end position="22"/>
    </location>
</feature>
<dbReference type="OrthoDB" id="385873at2759"/>
<dbReference type="GeneID" id="19961954"/>
<accession>A0A081IBV2</accession>